<dbReference type="EMBL" id="MRWE01000007">
    <property type="protein sequence ID" value="ORJ26478.1"/>
    <property type="molecule type" value="Genomic_DNA"/>
</dbReference>
<reference evidence="1 2" key="1">
    <citation type="journal article" date="2017" name="Int. J. Syst. Evol. Microbiol.">
        <title>Rouxiella badensis sp. nov. and Rouxiella silvae sp. nov. isolated from peat bog soil in Germany and emendation of the genus description.</title>
        <authorList>
            <person name="Le Fleche-Mateos A."/>
            <person name="Kugler J.H."/>
            <person name="Hansen S.H."/>
            <person name="Syldatk C."/>
            <person name="Hausmann R."/>
            <person name="Lomprez F."/>
            <person name="Vandenbogaert M."/>
            <person name="Manuguerra J.C."/>
            <person name="Grimont P.A."/>
        </authorList>
    </citation>
    <scope>NUCLEOTIDE SEQUENCE [LARGE SCALE GENOMIC DNA]</scope>
    <source>
        <strain evidence="1 2">DSM 100043</strain>
    </source>
</reference>
<dbReference type="Proteomes" id="UP000192536">
    <property type="component" value="Unassembled WGS sequence"/>
</dbReference>
<sequence length="100" mass="11741">MKNQVVGLLWFRNLTEYSEYRKLFTDTHTLPEDYSEWLLDAEKVIQIYENEEVNIFKVEAEPIDFRCWCILNGQSIDSEGRIAFTNAKAQECALKSGWSL</sequence>
<evidence type="ECO:0000313" key="1">
    <source>
        <dbReference type="EMBL" id="ORJ26478.1"/>
    </source>
</evidence>
<accession>A0A1X0WI67</accession>
<proteinExistence type="predicted"/>
<comment type="caution">
    <text evidence="1">The sequence shown here is derived from an EMBL/GenBank/DDBJ whole genome shotgun (WGS) entry which is preliminary data.</text>
</comment>
<organism evidence="1 2">
    <name type="scientific">Rouxiella badensis</name>
    <dbReference type="NCBI Taxonomy" id="1646377"/>
    <lineage>
        <taxon>Bacteria</taxon>
        <taxon>Pseudomonadati</taxon>
        <taxon>Pseudomonadota</taxon>
        <taxon>Gammaproteobacteria</taxon>
        <taxon>Enterobacterales</taxon>
        <taxon>Yersiniaceae</taxon>
        <taxon>Rouxiella</taxon>
    </lineage>
</organism>
<dbReference type="STRING" id="1646377.BS640_06470"/>
<dbReference type="RefSeq" id="WP_084912203.1">
    <property type="nucleotide sequence ID" value="NZ_MRWE01000007.1"/>
</dbReference>
<gene>
    <name evidence="1" type="ORF">BS640_06470</name>
</gene>
<name>A0A1X0WI67_9GAMM</name>
<dbReference type="AlphaFoldDB" id="A0A1X0WI67"/>
<evidence type="ECO:0000313" key="2">
    <source>
        <dbReference type="Proteomes" id="UP000192536"/>
    </source>
</evidence>
<keyword evidence="2" id="KW-1185">Reference proteome</keyword>
<protein>
    <submittedName>
        <fullName evidence="1">Uncharacterized protein</fullName>
    </submittedName>
</protein>